<feature type="signal peptide" evidence="1">
    <location>
        <begin position="1"/>
        <end position="16"/>
    </location>
</feature>
<dbReference type="Proteomes" id="UP001430953">
    <property type="component" value="Unassembled WGS sequence"/>
</dbReference>
<reference evidence="2 3" key="1">
    <citation type="submission" date="2023-03" db="EMBL/GenBank/DDBJ databases">
        <title>High recombination rates correlate with genetic variation in Cardiocondyla obscurior ants.</title>
        <authorList>
            <person name="Errbii M."/>
        </authorList>
    </citation>
    <scope>NUCLEOTIDE SEQUENCE [LARGE SCALE GENOMIC DNA]</scope>
    <source>
        <strain evidence="2">Alpha-2009</strain>
        <tissue evidence="2">Whole body</tissue>
    </source>
</reference>
<proteinExistence type="predicted"/>
<evidence type="ECO:0000256" key="1">
    <source>
        <dbReference type="SAM" id="SignalP"/>
    </source>
</evidence>
<keyword evidence="3" id="KW-1185">Reference proteome</keyword>
<evidence type="ECO:0008006" key="4">
    <source>
        <dbReference type="Google" id="ProtNLM"/>
    </source>
</evidence>
<dbReference type="EMBL" id="JADYXP020000001">
    <property type="protein sequence ID" value="KAL0133133.1"/>
    <property type="molecule type" value="Genomic_DNA"/>
</dbReference>
<protein>
    <recommendedName>
        <fullName evidence="4">Secreted protein</fullName>
    </recommendedName>
</protein>
<organism evidence="2 3">
    <name type="scientific">Cardiocondyla obscurior</name>
    <dbReference type="NCBI Taxonomy" id="286306"/>
    <lineage>
        <taxon>Eukaryota</taxon>
        <taxon>Metazoa</taxon>
        <taxon>Ecdysozoa</taxon>
        <taxon>Arthropoda</taxon>
        <taxon>Hexapoda</taxon>
        <taxon>Insecta</taxon>
        <taxon>Pterygota</taxon>
        <taxon>Neoptera</taxon>
        <taxon>Endopterygota</taxon>
        <taxon>Hymenoptera</taxon>
        <taxon>Apocrita</taxon>
        <taxon>Aculeata</taxon>
        <taxon>Formicoidea</taxon>
        <taxon>Formicidae</taxon>
        <taxon>Myrmicinae</taxon>
        <taxon>Cardiocondyla</taxon>
    </lineage>
</organism>
<gene>
    <name evidence="2" type="ORF">PUN28_000714</name>
</gene>
<evidence type="ECO:0000313" key="3">
    <source>
        <dbReference type="Proteomes" id="UP001430953"/>
    </source>
</evidence>
<evidence type="ECO:0000313" key="2">
    <source>
        <dbReference type="EMBL" id="KAL0133133.1"/>
    </source>
</evidence>
<name>A0AAW2H0P4_9HYME</name>
<feature type="chain" id="PRO_5043374239" description="Secreted protein" evidence="1">
    <location>
        <begin position="17"/>
        <end position="72"/>
    </location>
</feature>
<keyword evidence="1" id="KW-0732">Signal</keyword>
<sequence>MHYILIKLFLLKMISGAPCTERIDRRRIFRPNCTAVLPLCVSLSSSALTFDARPIAAQPVRHTYACVCGMCA</sequence>
<dbReference type="AlphaFoldDB" id="A0AAW2H0P4"/>
<accession>A0AAW2H0P4</accession>
<comment type="caution">
    <text evidence="2">The sequence shown here is derived from an EMBL/GenBank/DDBJ whole genome shotgun (WGS) entry which is preliminary data.</text>
</comment>